<sequence length="418" mass="46365">MASYTDIELSSTAQSGGVTSVRNGGKGELHLSAEEHAVRATVLEQWLLDNGAKFPKLEVHSYDEEFRGMHASCDLPADERIIEVPLKCLITVEMGKETPVGRAVVAADPDLDAPKHIYLMLFLLTDRLRADSFFRPYYDMLPPSLSNMPVFWEDAKLAWLRGSFMVRQVADRRAAIAADYAAVCEAYPPFTSTATLEDFMWARMIVCSRNFGIIVRNIRTAALVPYADMLNHKRPRHTKWTYDNDAGAFAITTLSGIAAGEQVYDSYGQKCNHRFLLNYGFSVEDNTEPAGNPNEVAMDFTLDAADPLLPVKHALWTNDQGAALAGDTLAPFSDHRNAVIQVRGEKVVLRHIVEFAETGLACIAAPTDEAALALTTGVSEHARIYCTNIIGHARRYSFMRARPEQIACFECCFEVFGL</sequence>
<dbReference type="PROSITE" id="PS50280">
    <property type="entry name" value="SET"/>
    <property type="match status" value="1"/>
</dbReference>
<dbReference type="Pfam" id="PF00856">
    <property type="entry name" value="SET"/>
    <property type="match status" value="1"/>
</dbReference>
<dbReference type="AlphaFoldDB" id="A0A835ZC89"/>
<dbReference type="EMBL" id="JAFCMP010000035">
    <property type="protein sequence ID" value="KAG5190393.1"/>
    <property type="molecule type" value="Genomic_DNA"/>
</dbReference>
<gene>
    <name evidence="2" type="ORF">JKP88DRAFT_160443</name>
</gene>
<evidence type="ECO:0000313" key="2">
    <source>
        <dbReference type="EMBL" id="KAG5190393.1"/>
    </source>
</evidence>
<dbReference type="InterPro" id="IPR001214">
    <property type="entry name" value="SET_dom"/>
</dbReference>
<dbReference type="Proteomes" id="UP000664859">
    <property type="component" value="Unassembled WGS sequence"/>
</dbReference>
<dbReference type="GO" id="GO:0016279">
    <property type="term" value="F:protein-lysine N-methyltransferase activity"/>
    <property type="evidence" value="ECO:0007669"/>
    <property type="project" value="TreeGrafter"/>
</dbReference>
<keyword evidence="3" id="KW-1185">Reference proteome</keyword>
<protein>
    <recommendedName>
        <fullName evidence="1">SET domain-containing protein</fullName>
    </recommendedName>
</protein>
<evidence type="ECO:0000313" key="3">
    <source>
        <dbReference type="Proteomes" id="UP000664859"/>
    </source>
</evidence>
<dbReference type="Gene3D" id="3.90.1410.10">
    <property type="entry name" value="set domain protein methyltransferase, domain 1"/>
    <property type="match status" value="1"/>
</dbReference>
<name>A0A835ZC89_9STRA</name>
<dbReference type="PANTHER" id="PTHR13271">
    <property type="entry name" value="UNCHARACTERIZED PUTATIVE METHYLTRANSFERASE"/>
    <property type="match status" value="1"/>
</dbReference>
<reference evidence="2" key="1">
    <citation type="submission" date="2021-02" db="EMBL/GenBank/DDBJ databases">
        <title>First Annotated Genome of the Yellow-green Alga Tribonema minus.</title>
        <authorList>
            <person name="Mahan K.M."/>
        </authorList>
    </citation>
    <scope>NUCLEOTIDE SEQUENCE</scope>
    <source>
        <strain evidence="2">UTEX B ZZ1240</strain>
    </source>
</reference>
<dbReference type="SUPFAM" id="SSF82199">
    <property type="entry name" value="SET domain"/>
    <property type="match status" value="1"/>
</dbReference>
<accession>A0A835ZC89</accession>
<proteinExistence type="predicted"/>
<dbReference type="OrthoDB" id="341421at2759"/>
<dbReference type="InterPro" id="IPR050600">
    <property type="entry name" value="SETD3_SETD6_MTase"/>
</dbReference>
<dbReference type="CDD" id="cd10527">
    <property type="entry name" value="SET_LSMT"/>
    <property type="match status" value="1"/>
</dbReference>
<feature type="domain" description="SET" evidence="1">
    <location>
        <begin position="55"/>
        <end position="268"/>
    </location>
</feature>
<evidence type="ECO:0000259" key="1">
    <source>
        <dbReference type="PROSITE" id="PS50280"/>
    </source>
</evidence>
<dbReference type="InterPro" id="IPR046341">
    <property type="entry name" value="SET_dom_sf"/>
</dbReference>
<dbReference type="PANTHER" id="PTHR13271:SF137">
    <property type="entry name" value="SET DOMAIN-CONTAINING PROTEIN"/>
    <property type="match status" value="1"/>
</dbReference>
<organism evidence="2 3">
    <name type="scientific">Tribonema minus</name>
    <dbReference type="NCBI Taxonomy" id="303371"/>
    <lineage>
        <taxon>Eukaryota</taxon>
        <taxon>Sar</taxon>
        <taxon>Stramenopiles</taxon>
        <taxon>Ochrophyta</taxon>
        <taxon>PX clade</taxon>
        <taxon>Xanthophyceae</taxon>
        <taxon>Tribonematales</taxon>
        <taxon>Tribonemataceae</taxon>
        <taxon>Tribonema</taxon>
    </lineage>
</organism>
<comment type="caution">
    <text evidence="2">The sequence shown here is derived from an EMBL/GenBank/DDBJ whole genome shotgun (WGS) entry which is preliminary data.</text>
</comment>